<dbReference type="RefSeq" id="WP_197115807.1">
    <property type="nucleotide sequence ID" value="NZ_JACBXQ010000005.1"/>
</dbReference>
<evidence type="ECO:0000313" key="3">
    <source>
        <dbReference type="Proteomes" id="UP000721415"/>
    </source>
</evidence>
<dbReference type="EMBL" id="JACBXQ010000005">
    <property type="protein sequence ID" value="MBG9986886.1"/>
    <property type="molecule type" value="Genomic_DNA"/>
</dbReference>
<name>A0ABS0LRU2_9LACT</name>
<sequence length="484" mass="52976">MERIMKSTCKEVFDYFQELNQIPRGSGNEQAVSDWLVAFAKDLDLEVIQDEALNVIIKKPGSVGYEESDVVILQGHMDMVPEKAEGSDHDFERDPIDFIVEGDFVRANQTTLGADNGIAVAYALTILASKEIPHPPLEVLITTNEETGMDGALGLNPAHLQGRKLINIDSEVEGELLVSCAGGIGAVTSLTLDRTMSQADTSVEIKVSGLKGGHSGMEIHKQRGNAVQILGRVLSEIAKEVSFEMVSIEGGSKHNAIPLSAVAQLVLAQADVAAFEALTKNWSQQLKEELHGIDEGVEVVLTQTEATPEQVMTQEVRDKVLAILNLTPTGVLMMSQDIEGLVQTSNNLGIVRTEEDQVTFQSTVRSSIRSLKFEVANRLEQLANLAGAKIDFDGGYPEWQYRQESELREVFVAAYQKQYGQEPVVTALHAGLECGVFSEKFEGEIDQISFGPNLFDVHTAQEKMEISSVERTFDLLKTALAMLK</sequence>
<dbReference type="Pfam" id="PF07687">
    <property type="entry name" value="M20_dimer"/>
    <property type="match status" value="1"/>
</dbReference>
<protein>
    <submittedName>
        <fullName evidence="2">Aminoacyl-histidine dipeptidase</fullName>
    </submittedName>
</protein>
<dbReference type="Gene3D" id="3.40.630.10">
    <property type="entry name" value="Zn peptidases"/>
    <property type="match status" value="2"/>
</dbReference>
<dbReference type="InterPro" id="IPR002933">
    <property type="entry name" value="Peptidase_M20"/>
</dbReference>
<dbReference type="SUPFAM" id="SSF53187">
    <property type="entry name" value="Zn-dependent exopeptidases"/>
    <property type="match status" value="1"/>
</dbReference>
<reference evidence="2 3" key="1">
    <citation type="submission" date="2020-07" db="EMBL/GenBank/DDBJ databases">
        <title>Facklamia lactis sp. nov., isolated from raw milk.</title>
        <authorList>
            <person name="Doll E.V."/>
            <person name="Huptas C."/>
            <person name="Staib L."/>
            <person name="Wenning M."/>
            <person name="Scherer S."/>
        </authorList>
    </citation>
    <scope>NUCLEOTIDE SEQUENCE [LARGE SCALE GENOMIC DNA]</scope>
    <source>
        <strain evidence="2 3">DSM 111018</strain>
    </source>
</reference>
<evidence type="ECO:0000313" key="2">
    <source>
        <dbReference type="EMBL" id="MBG9986886.1"/>
    </source>
</evidence>
<dbReference type="CDD" id="cd03890">
    <property type="entry name" value="M20_pepD"/>
    <property type="match status" value="1"/>
</dbReference>
<comment type="caution">
    <text evidence="2">The sequence shown here is derived from an EMBL/GenBank/DDBJ whole genome shotgun (WGS) entry which is preliminary data.</text>
</comment>
<proteinExistence type="predicted"/>
<evidence type="ECO:0000259" key="1">
    <source>
        <dbReference type="Pfam" id="PF07687"/>
    </source>
</evidence>
<keyword evidence="3" id="KW-1185">Reference proteome</keyword>
<gene>
    <name evidence="2" type="ORF">HZY91_08300</name>
</gene>
<dbReference type="InterPro" id="IPR011650">
    <property type="entry name" value="Peptidase_M20_dimer"/>
</dbReference>
<dbReference type="PRINTS" id="PR00934">
    <property type="entry name" value="XHISDIPTASE"/>
</dbReference>
<dbReference type="PANTHER" id="PTHR43501:SF1">
    <property type="entry name" value="CYTOSOL NON-SPECIFIC DIPEPTIDASE"/>
    <property type="match status" value="1"/>
</dbReference>
<accession>A0ABS0LRU2</accession>
<dbReference type="Pfam" id="PF01546">
    <property type="entry name" value="Peptidase_M20"/>
    <property type="match status" value="1"/>
</dbReference>
<dbReference type="NCBIfam" id="TIGR01893">
    <property type="entry name" value="aa-his-dipept"/>
    <property type="match status" value="1"/>
</dbReference>
<dbReference type="PIRSF" id="PIRSF016599">
    <property type="entry name" value="Xaa-His_dipept"/>
    <property type="match status" value="1"/>
</dbReference>
<dbReference type="Proteomes" id="UP000721415">
    <property type="component" value="Unassembled WGS sequence"/>
</dbReference>
<organism evidence="2 3">
    <name type="scientific">Facklamia lactis</name>
    <dbReference type="NCBI Taxonomy" id="2749967"/>
    <lineage>
        <taxon>Bacteria</taxon>
        <taxon>Bacillati</taxon>
        <taxon>Bacillota</taxon>
        <taxon>Bacilli</taxon>
        <taxon>Lactobacillales</taxon>
        <taxon>Aerococcaceae</taxon>
        <taxon>Facklamia</taxon>
    </lineage>
</organism>
<dbReference type="InterPro" id="IPR001160">
    <property type="entry name" value="Peptidase_M20C"/>
</dbReference>
<feature type="domain" description="Peptidase M20 dimerisation" evidence="1">
    <location>
        <begin position="207"/>
        <end position="291"/>
    </location>
</feature>
<dbReference type="PANTHER" id="PTHR43501">
    <property type="entry name" value="CYTOSOL NON-SPECIFIC DIPEPTIDASE"/>
    <property type="match status" value="1"/>
</dbReference>